<proteinExistence type="predicted"/>
<accession>A0ACB9BD60</accession>
<sequence length="172" mass="19710">MLDLKLKIVESHYTYSNTCDLVPLMRQTAMLTYRLLLSLECILGMYDTQIIPLYLLSVCVFSPPWGIRVKAHKDLSDVDPMCGYCSANYTFCPSVMHSESPQTFCDCTWPCNFLLCLQHDCAVRLTLYVQSARRADSSCILAQSCTSSTRDLCIYLELIVFKYCVHSHRNFD</sequence>
<gene>
    <name evidence="1" type="ORF">L6452_20889</name>
</gene>
<evidence type="ECO:0000313" key="1">
    <source>
        <dbReference type="EMBL" id="KAI3719982.1"/>
    </source>
</evidence>
<organism evidence="1 2">
    <name type="scientific">Arctium lappa</name>
    <name type="common">Greater burdock</name>
    <name type="synonym">Lappa major</name>
    <dbReference type="NCBI Taxonomy" id="4217"/>
    <lineage>
        <taxon>Eukaryota</taxon>
        <taxon>Viridiplantae</taxon>
        <taxon>Streptophyta</taxon>
        <taxon>Embryophyta</taxon>
        <taxon>Tracheophyta</taxon>
        <taxon>Spermatophyta</taxon>
        <taxon>Magnoliopsida</taxon>
        <taxon>eudicotyledons</taxon>
        <taxon>Gunneridae</taxon>
        <taxon>Pentapetalae</taxon>
        <taxon>asterids</taxon>
        <taxon>campanulids</taxon>
        <taxon>Asterales</taxon>
        <taxon>Asteraceae</taxon>
        <taxon>Carduoideae</taxon>
        <taxon>Cardueae</taxon>
        <taxon>Arctiinae</taxon>
        <taxon>Arctium</taxon>
    </lineage>
</organism>
<dbReference type="EMBL" id="CM042052">
    <property type="protein sequence ID" value="KAI3719982.1"/>
    <property type="molecule type" value="Genomic_DNA"/>
</dbReference>
<evidence type="ECO:0000313" key="2">
    <source>
        <dbReference type="Proteomes" id="UP001055879"/>
    </source>
</evidence>
<name>A0ACB9BD60_ARCLA</name>
<dbReference type="Proteomes" id="UP001055879">
    <property type="component" value="Linkage Group LG06"/>
</dbReference>
<comment type="caution">
    <text evidence="1">The sequence shown here is derived from an EMBL/GenBank/DDBJ whole genome shotgun (WGS) entry which is preliminary data.</text>
</comment>
<keyword evidence="2" id="KW-1185">Reference proteome</keyword>
<reference evidence="2" key="1">
    <citation type="journal article" date="2022" name="Mol. Ecol. Resour.">
        <title>The genomes of chicory, endive, great burdock and yacon provide insights into Asteraceae palaeo-polyploidization history and plant inulin production.</title>
        <authorList>
            <person name="Fan W."/>
            <person name="Wang S."/>
            <person name="Wang H."/>
            <person name="Wang A."/>
            <person name="Jiang F."/>
            <person name="Liu H."/>
            <person name="Zhao H."/>
            <person name="Xu D."/>
            <person name="Zhang Y."/>
        </authorList>
    </citation>
    <scope>NUCLEOTIDE SEQUENCE [LARGE SCALE GENOMIC DNA]</scope>
    <source>
        <strain evidence="2">cv. Niubang</strain>
    </source>
</reference>
<reference evidence="1 2" key="2">
    <citation type="journal article" date="2022" name="Mol. Ecol. Resour.">
        <title>The genomes of chicory, endive, great burdock and yacon provide insights into Asteraceae paleo-polyploidization history and plant inulin production.</title>
        <authorList>
            <person name="Fan W."/>
            <person name="Wang S."/>
            <person name="Wang H."/>
            <person name="Wang A."/>
            <person name="Jiang F."/>
            <person name="Liu H."/>
            <person name="Zhao H."/>
            <person name="Xu D."/>
            <person name="Zhang Y."/>
        </authorList>
    </citation>
    <scope>NUCLEOTIDE SEQUENCE [LARGE SCALE GENOMIC DNA]</scope>
    <source>
        <strain evidence="2">cv. Niubang</strain>
    </source>
</reference>
<protein>
    <submittedName>
        <fullName evidence="1">Uncharacterized protein</fullName>
    </submittedName>
</protein>